<name>A0A8I0A9P6_9CLOT</name>
<reference evidence="1" key="1">
    <citation type="submission" date="2020-08" db="EMBL/GenBank/DDBJ databases">
        <title>Genome public.</title>
        <authorList>
            <person name="Liu C."/>
            <person name="Sun Q."/>
        </authorList>
    </citation>
    <scope>NUCLEOTIDE SEQUENCE</scope>
    <source>
        <strain evidence="1">NSJ-42</strain>
    </source>
</reference>
<dbReference type="AlphaFoldDB" id="A0A8I0A9P6"/>
<keyword evidence="2" id="KW-1185">Reference proteome</keyword>
<accession>A0A8I0A9P6</accession>
<organism evidence="1 2">
    <name type="scientific">Clostridium lentum</name>
    <dbReference type="NCBI Taxonomy" id="2763037"/>
    <lineage>
        <taxon>Bacteria</taxon>
        <taxon>Bacillati</taxon>
        <taxon>Bacillota</taxon>
        <taxon>Clostridia</taxon>
        <taxon>Eubacteriales</taxon>
        <taxon>Clostridiaceae</taxon>
        <taxon>Clostridium</taxon>
    </lineage>
</organism>
<dbReference type="Proteomes" id="UP000662088">
    <property type="component" value="Unassembled WGS sequence"/>
</dbReference>
<gene>
    <name evidence="1" type="ORF">H8R92_10210</name>
</gene>
<evidence type="ECO:0000313" key="2">
    <source>
        <dbReference type="Proteomes" id="UP000662088"/>
    </source>
</evidence>
<sequence>MENKIALVYSGGQYTVNINGTLIHKGNDAEEMFEKFQNVIKNNSIRETTSWEYIKNKINELALSEVEINEVYKTIQFQDIKYFHNINKLFNMAGDSMVELAGAYNLFYFILQMNKAGYITYSKDLVDICMVSMDNKANYRYYDTNFIITSAMFNYGVAEYNFATGKIHKGVSIEKSTFEEFKKYVFGVFDK</sequence>
<comment type="caution">
    <text evidence="1">The sequence shown here is derived from an EMBL/GenBank/DDBJ whole genome shotgun (WGS) entry which is preliminary data.</text>
</comment>
<proteinExistence type="predicted"/>
<protein>
    <submittedName>
        <fullName evidence="1">Uncharacterized protein</fullName>
    </submittedName>
</protein>
<dbReference type="RefSeq" id="WP_186835397.1">
    <property type="nucleotide sequence ID" value="NZ_JACOOQ010000017.1"/>
</dbReference>
<dbReference type="EMBL" id="JACOOQ010000017">
    <property type="protein sequence ID" value="MBC5640787.1"/>
    <property type="molecule type" value="Genomic_DNA"/>
</dbReference>
<evidence type="ECO:0000313" key="1">
    <source>
        <dbReference type="EMBL" id="MBC5640787.1"/>
    </source>
</evidence>